<reference evidence="2 3" key="1">
    <citation type="journal article" date="2012" name="J. Bacteriol.">
        <title>Draft Genome Sequence of the Extremely Halophilic Archaeon Halogranum salarium B-1T.</title>
        <authorList>
            <person name="Kim K.K."/>
            <person name="Lee K.C."/>
            <person name="Lee J.S."/>
        </authorList>
    </citation>
    <scope>NUCLEOTIDE SEQUENCE [LARGE SCALE GENOMIC DNA]</scope>
    <source>
        <strain evidence="2 3">B-1</strain>
    </source>
</reference>
<proteinExistence type="predicted"/>
<name>J3JGY7_9EURY</name>
<feature type="compositionally biased region" description="Polar residues" evidence="1">
    <location>
        <begin position="228"/>
        <end position="239"/>
    </location>
</feature>
<evidence type="ECO:0000256" key="1">
    <source>
        <dbReference type="SAM" id="MobiDB-lite"/>
    </source>
</evidence>
<evidence type="ECO:0000313" key="3">
    <source>
        <dbReference type="Proteomes" id="UP000007813"/>
    </source>
</evidence>
<evidence type="ECO:0000313" key="2">
    <source>
        <dbReference type="EMBL" id="EJN60534.1"/>
    </source>
</evidence>
<dbReference type="EMBL" id="ALJD01000003">
    <property type="protein sequence ID" value="EJN60534.1"/>
    <property type="molecule type" value="Genomic_DNA"/>
</dbReference>
<accession>J3JGY7</accession>
<organism evidence="2 3">
    <name type="scientific">Halogranum salarium B-1</name>
    <dbReference type="NCBI Taxonomy" id="1210908"/>
    <lineage>
        <taxon>Archaea</taxon>
        <taxon>Methanobacteriati</taxon>
        <taxon>Methanobacteriota</taxon>
        <taxon>Stenosarchaea group</taxon>
        <taxon>Halobacteria</taxon>
        <taxon>Halobacteriales</taxon>
        <taxon>Haloferacaceae</taxon>
    </lineage>
</organism>
<dbReference type="eggNOG" id="arCOG11827">
    <property type="taxonomic scope" value="Archaea"/>
</dbReference>
<dbReference type="Proteomes" id="UP000007813">
    <property type="component" value="Unassembled WGS sequence"/>
</dbReference>
<gene>
    <name evidence="2" type="ORF">HSB1_11370</name>
</gene>
<sequence>MALCVYDTLFFLVSVILRMPFTRRRALLAAVGLSTGLGLSGCLSRNTSAVARTYDRVQGTYERGPRQGRADPLTVDETVVVDDPDLEYLPRKDAVRFPSLMSRDDVVAYDTTPFGRWSQLQCAEAGLDPVWTVVSERLGGNTDGLGRGAASSFPGMVVELSHTTRVDSEGTVVSEPVVPFDEFLDITPASVTVTVSLDGKEATHTVPVNVVGGTYTPQDKAFRPGQELFTNNTTQPEKTTPSRETVRGRASAITAESPARIHHSGVSFDGGEMTLRSWAEDECVDVALDTERVVVAERLGETGGVVWATTADGVEVQLTSAADQNGTAVSAPTHSVAELLDATPRTVSVPIQVEGGDEKLAGREPTFTVPVRVQTRVSTASWT</sequence>
<dbReference type="AlphaFoldDB" id="J3JGY7"/>
<comment type="caution">
    <text evidence="2">The sequence shown here is derived from an EMBL/GenBank/DDBJ whole genome shotgun (WGS) entry which is preliminary data.</text>
</comment>
<feature type="region of interest" description="Disordered" evidence="1">
    <location>
        <begin position="228"/>
        <end position="265"/>
    </location>
</feature>
<protein>
    <submittedName>
        <fullName evidence="2">Uncharacterized protein</fullName>
    </submittedName>
</protein>